<evidence type="ECO:0000256" key="6">
    <source>
        <dbReference type="ARBA" id="ARBA00023034"/>
    </source>
</evidence>
<reference evidence="20" key="1">
    <citation type="submission" date="2020-11" db="EMBL/GenBank/DDBJ databases">
        <title>Gallus gallus (Chicken) genome, bGalGal1, GRCg7b, maternal haplotype autosomes + Z &amp; W.</title>
        <authorList>
            <person name="Warren W."/>
            <person name="Formenti G."/>
            <person name="Fedrigo O."/>
            <person name="Haase B."/>
            <person name="Mountcastle J."/>
            <person name="Balacco J."/>
            <person name="Tracey A."/>
            <person name="Schneider V."/>
            <person name="Okimoto R."/>
            <person name="Cheng H."/>
            <person name="Hawken R."/>
            <person name="Howe K."/>
            <person name="Jarvis E.D."/>
        </authorList>
    </citation>
    <scope>NUCLEOTIDE SEQUENCE [LARGE SCALE GENOMIC DNA]</scope>
    <source>
        <strain evidence="20">Broiler</strain>
    </source>
</reference>
<dbReference type="InterPro" id="IPR045141">
    <property type="entry name" value="NAA60-like"/>
</dbReference>
<evidence type="ECO:0000256" key="11">
    <source>
        <dbReference type="ARBA" id="ARBA00026144"/>
    </source>
</evidence>
<keyword evidence="4" id="KW-0159">Chromosome partition</keyword>
<sequence>MTEEVPPTALTNVNLRLLCHDDIDAVKQLCGDWFPIEYPDSWYRDITSNKKFFSLAATYRGSIVGMIVAEIKSRTKVHKEDGDILASNFPLDTQVAYILSLGVVKEFRKHGIGSLLLESLKDHISTTAQDHCKAIYLHVLTTNNTAINFYENRDFKQHHYLPYYYSIRGVLKDGFTYVLYINGGHPPWTILKRCSPADGPANTFSWGKQRLLEVLPAFLEREQGWLHEWAIGERKCVSGRRITPAKECSAESCRVSQGRHTGLATVRLGRFWLGCGQGAPSLAEAWR</sequence>
<dbReference type="GeneTree" id="ENSGT00390000008314"/>
<evidence type="ECO:0000256" key="14">
    <source>
        <dbReference type="ARBA" id="ARBA00032908"/>
    </source>
</evidence>
<evidence type="ECO:0000256" key="17">
    <source>
        <dbReference type="ARBA" id="ARBA00048017"/>
    </source>
</evidence>
<comment type="function">
    <text evidence="15">N-alpha-acetyltransferase that specifically mediates the acetylation of N-terminal residues of the transmembrane proteins, with a strong preference for N-termini facing the cytosol. Displays N-terminal acetyltransferase activity towards a range of N-terminal sequences including those starting with Met-Lys, Met-Val, Met-Ala and Met-Met. Required for normal chromosomal segregation during anaphase. May also show histone acetyltransferase activity; such results are however unclear in vivo and would require additional experimental evidences.</text>
</comment>
<dbReference type="AlphaFoldDB" id="A0A8V0YX99"/>
<proteinExistence type="inferred from homology"/>
<evidence type="ECO:0000256" key="16">
    <source>
        <dbReference type="ARBA" id="ARBA00047003"/>
    </source>
</evidence>
<evidence type="ECO:0000256" key="9">
    <source>
        <dbReference type="ARBA" id="ARBA00025774"/>
    </source>
</evidence>
<keyword evidence="8" id="KW-0012">Acyltransferase</keyword>
<accession>A0A8V0YX99</accession>
<dbReference type="GO" id="GO:0006334">
    <property type="term" value="P:nucleosome assembly"/>
    <property type="evidence" value="ECO:0007669"/>
    <property type="project" value="Ensembl"/>
</dbReference>
<dbReference type="GO" id="GO:0008283">
    <property type="term" value="P:cell population proliferation"/>
    <property type="evidence" value="ECO:0007669"/>
    <property type="project" value="Ensembl"/>
</dbReference>
<comment type="catalytic activity">
    <reaction evidence="18">
        <text>N-terminal L-methionyl-[transmembrane protein] + acetyl-CoA = N-terminal N(alpha)-acetyl-L-methionyl-[transmembrane protein] + CoA + H(+)</text>
        <dbReference type="Rhea" id="RHEA:50604"/>
        <dbReference type="Rhea" id="RHEA-COMP:12745"/>
        <dbReference type="Rhea" id="RHEA-COMP:12746"/>
        <dbReference type="ChEBI" id="CHEBI:15378"/>
        <dbReference type="ChEBI" id="CHEBI:57287"/>
        <dbReference type="ChEBI" id="CHEBI:57288"/>
        <dbReference type="ChEBI" id="CHEBI:64731"/>
        <dbReference type="ChEBI" id="CHEBI:133414"/>
        <dbReference type="EC" id="2.3.1.259"/>
    </reaction>
</comment>
<evidence type="ECO:0000256" key="13">
    <source>
        <dbReference type="ARBA" id="ARBA00030719"/>
    </source>
</evidence>
<comment type="subunit">
    <text evidence="16">Monomer and homodimer; monomer in presence of substrate and homodimer in its absence.</text>
</comment>
<dbReference type="Pfam" id="PF00583">
    <property type="entry name" value="Acetyltransf_1"/>
    <property type="match status" value="1"/>
</dbReference>
<dbReference type="PROSITE" id="PS51186">
    <property type="entry name" value="GNAT"/>
    <property type="match status" value="1"/>
</dbReference>
<dbReference type="GO" id="GO:0000139">
    <property type="term" value="C:Golgi membrane"/>
    <property type="evidence" value="ECO:0000318"/>
    <property type="project" value="GO_Central"/>
</dbReference>
<dbReference type="Proteomes" id="UP000000539">
    <property type="component" value="Chromosome 14"/>
</dbReference>
<keyword evidence="5" id="KW-0156">Chromatin regulator</keyword>
<dbReference type="GO" id="GO:0010485">
    <property type="term" value="F:histone H4 acetyltransferase activity"/>
    <property type="evidence" value="ECO:0007669"/>
    <property type="project" value="Ensembl"/>
</dbReference>
<dbReference type="GO" id="GO:0042803">
    <property type="term" value="F:protein homodimerization activity"/>
    <property type="evidence" value="ECO:0007669"/>
    <property type="project" value="Ensembl"/>
</dbReference>
<keyword evidence="6" id="KW-0333">Golgi apparatus</keyword>
<evidence type="ECO:0000256" key="1">
    <source>
        <dbReference type="ARBA" id="ARBA00004255"/>
    </source>
</evidence>
<reference evidence="20" key="2">
    <citation type="submission" date="2025-08" db="UniProtKB">
        <authorList>
            <consortium name="Ensembl"/>
        </authorList>
    </citation>
    <scope>IDENTIFICATION</scope>
    <source>
        <strain evidence="20">broiler</strain>
    </source>
</reference>
<dbReference type="CDD" id="cd04301">
    <property type="entry name" value="NAT_SF"/>
    <property type="match status" value="1"/>
</dbReference>
<evidence type="ECO:0000256" key="4">
    <source>
        <dbReference type="ARBA" id="ARBA00022829"/>
    </source>
</evidence>
<dbReference type="SUPFAM" id="SSF55729">
    <property type="entry name" value="Acyl-CoA N-acyltransferases (Nat)"/>
    <property type="match status" value="1"/>
</dbReference>
<evidence type="ECO:0000256" key="18">
    <source>
        <dbReference type="ARBA" id="ARBA00048848"/>
    </source>
</evidence>
<comment type="subcellular location">
    <subcellularLocation>
        <location evidence="1">Golgi apparatus membrane</location>
        <topology evidence="1">Peripheral membrane protein</topology>
        <orientation evidence="1">Cytoplasmic side</orientation>
    </subcellularLocation>
</comment>
<dbReference type="Ensembl" id="ENSGALT00010040345.1">
    <property type="protein sequence ID" value="ENSGALP00010023399.1"/>
    <property type="gene ID" value="ENSGALG00010016738.1"/>
</dbReference>
<name>A0A8V0YX99_CHICK</name>
<evidence type="ECO:0000313" key="20">
    <source>
        <dbReference type="Ensembl" id="ENSGALP00010023399.1"/>
    </source>
</evidence>
<dbReference type="GO" id="GO:0007059">
    <property type="term" value="P:chromosome segregation"/>
    <property type="evidence" value="ECO:0000318"/>
    <property type="project" value="GO_Central"/>
</dbReference>
<evidence type="ECO:0000256" key="8">
    <source>
        <dbReference type="ARBA" id="ARBA00023315"/>
    </source>
</evidence>
<keyword evidence="21" id="KW-1185">Reference proteome</keyword>
<evidence type="ECO:0000256" key="15">
    <source>
        <dbReference type="ARBA" id="ARBA00045375"/>
    </source>
</evidence>
<reference evidence="20" key="3">
    <citation type="submission" date="2025-09" db="UniProtKB">
        <authorList>
            <consortium name="Ensembl"/>
        </authorList>
    </citation>
    <scope>IDENTIFICATION</scope>
    <source>
        <strain evidence="20">broiler</strain>
    </source>
</reference>
<evidence type="ECO:0000256" key="2">
    <source>
        <dbReference type="ARBA" id="ARBA00013184"/>
    </source>
</evidence>
<dbReference type="GlyGen" id="A0A8V0YX99">
    <property type="glycosylation" value="1 site"/>
</dbReference>
<organism evidence="20 21">
    <name type="scientific">Gallus gallus</name>
    <name type="common">Chicken</name>
    <dbReference type="NCBI Taxonomy" id="9031"/>
    <lineage>
        <taxon>Eukaryota</taxon>
        <taxon>Metazoa</taxon>
        <taxon>Chordata</taxon>
        <taxon>Craniata</taxon>
        <taxon>Vertebrata</taxon>
        <taxon>Euteleostomi</taxon>
        <taxon>Archelosauria</taxon>
        <taxon>Archosauria</taxon>
        <taxon>Dinosauria</taxon>
        <taxon>Saurischia</taxon>
        <taxon>Theropoda</taxon>
        <taxon>Coelurosauria</taxon>
        <taxon>Aves</taxon>
        <taxon>Neognathae</taxon>
        <taxon>Galloanserae</taxon>
        <taxon>Galliformes</taxon>
        <taxon>Phasianidae</taxon>
        <taxon>Phasianinae</taxon>
        <taxon>Gallus</taxon>
    </lineage>
</organism>
<dbReference type="EC" id="2.3.1.48" evidence="2"/>
<evidence type="ECO:0000256" key="10">
    <source>
        <dbReference type="ARBA" id="ARBA00026111"/>
    </source>
</evidence>
<comment type="similarity">
    <text evidence="9">Belongs to the acetyltransferase family. NAA60 subfamily.</text>
</comment>
<dbReference type="GO" id="GO:0120518">
    <property type="term" value="F:protein N-terminal-methionine acetyltransferase activity"/>
    <property type="evidence" value="ECO:0007669"/>
    <property type="project" value="UniProtKB-EC"/>
</dbReference>
<gene>
    <name evidence="20" type="primary">NAA60</name>
</gene>
<evidence type="ECO:0000256" key="5">
    <source>
        <dbReference type="ARBA" id="ARBA00022853"/>
    </source>
</evidence>
<dbReference type="InterPro" id="IPR000182">
    <property type="entry name" value="GNAT_dom"/>
</dbReference>
<dbReference type="OrthoDB" id="47017at2759"/>
<dbReference type="PANTHER" id="PTHR14744:SF15">
    <property type="entry name" value="N-ALPHA-ACETYLTRANSFERASE 60"/>
    <property type="match status" value="1"/>
</dbReference>
<protein>
    <recommendedName>
        <fullName evidence="11">N-alpha-acetyltransferase 60</fullName>
        <ecNumber evidence="10">2.3.1.259</ecNumber>
        <ecNumber evidence="2">2.3.1.48</ecNumber>
    </recommendedName>
    <alternativeName>
        <fullName evidence="13">Histone acetyltransferase type B protein 4</fullName>
    </alternativeName>
    <alternativeName>
        <fullName evidence="14">N-acetyltransferase 15</fullName>
    </alternativeName>
    <alternativeName>
        <fullName evidence="12">N-alpha-acetyltransferase F</fullName>
    </alternativeName>
</protein>
<evidence type="ECO:0000259" key="19">
    <source>
        <dbReference type="PROSITE" id="PS51186"/>
    </source>
</evidence>
<evidence type="ECO:0000256" key="7">
    <source>
        <dbReference type="ARBA" id="ARBA00023136"/>
    </source>
</evidence>
<dbReference type="FunFam" id="3.40.630.30:FF:000028">
    <property type="entry name" value="N-alpha-acetyltransferase 60 isoform X1"/>
    <property type="match status" value="1"/>
</dbReference>
<comment type="catalytic activity">
    <reaction evidence="17">
        <text>L-lysyl-[protein] + acetyl-CoA = N(6)-acetyl-L-lysyl-[protein] + CoA + H(+)</text>
        <dbReference type="Rhea" id="RHEA:45948"/>
        <dbReference type="Rhea" id="RHEA-COMP:9752"/>
        <dbReference type="Rhea" id="RHEA-COMP:10731"/>
        <dbReference type="ChEBI" id="CHEBI:15378"/>
        <dbReference type="ChEBI" id="CHEBI:29969"/>
        <dbReference type="ChEBI" id="CHEBI:57287"/>
        <dbReference type="ChEBI" id="CHEBI:57288"/>
        <dbReference type="ChEBI" id="CHEBI:61930"/>
        <dbReference type="EC" id="2.3.1.48"/>
    </reaction>
</comment>
<dbReference type="InterPro" id="IPR016181">
    <property type="entry name" value="Acyl_CoA_acyltransferase"/>
</dbReference>
<dbReference type="Gene3D" id="3.40.630.30">
    <property type="match status" value="1"/>
</dbReference>
<keyword evidence="3" id="KW-0808">Transferase</keyword>
<evidence type="ECO:0000256" key="3">
    <source>
        <dbReference type="ARBA" id="ARBA00022679"/>
    </source>
</evidence>
<evidence type="ECO:0000313" key="21">
    <source>
        <dbReference type="Proteomes" id="UP000000539"/>
    </source>
</evidence>
<feature type="domain" description="N-acetyltransferase" evidence="19">
    <location>
        <begin position="13"/>
        <end position="182"/>
    </location>
</feature>
<dbReference type="PANTHER" id="PTHR14744">
    <property type="entry name" value="N-ALPHA-ACETYLTRANSFERASE 60"/>
    <property type="match status" value="1"/>
</dbReference>
<dbReference type="GO" id="GO:0004402">
    <property type="term" value="F:histone acetyltransferase activity"/>
    <property type="evidence" value="ECO:0000318"/>
    <property type="project" value="GO_Central"/>
</dbReference>
<dbReference type="GO" id="GO:0004596">
    <property type="term" value="F:protein-N-terminal amino-acid acetyltransferase activity"/>
    <property type="evidence" value="ECO:0000318"/>
    <property type="project" value="GO_Central"/>
</dbReference>
<dbReference type="EC" id="2.3.1.259" evidence="10"/>
<keyword evidence="7" id="KW-0472">Membrane</keyword>
<dbReference type="FunCoup" id="A0A8V0YX99">
    <property type="interactions" value="4"/>
</dbReference>
<evidence type="ECO:0000256" key="12">
    <source>
        <dbReference type="ARBA" id="ARBA00030199"/>
    </source>
</evidence>